<dbReference type="EMBL" id="UZAD01000018">
    <property type="protein sequence ID" value="VDN81603.1"/>
    <property type="molecule type" value="Genomic_DNA"/>
</dbReference>
<dbReference type="AlphaFoldDB" id="A0A0N4SXK7"/>
<proteinExistence type="predicted"/>
<dbReference type="InterPro" id="IPR016187">
    <property type="entry name" value="CTDL_fold"/>
</dbReference>
<keyword evidence="2" id="KW-1185">Reference proteome</keyword>
<gene>
    <name evidence="1" type="ORF">BPAG_LOCUS417</name>
</gene>
<reference evidence="3" key="1">
    <citation type="submission" date="2017-02" db="UniProtKB">
        <authorList>
            <consortium name="WormBaseParasite"/>
        </authorList>
    </citation>
    <scope>IDENTIFICATION</scope>
</reference>
<evidence type="ECO:0000313" key="2">
    <source>
        <dbReference type="Proteomes" id="UP000278627"/>
    </source>
</evidence>
<sequence length="104" mass="12455">MTFLLSESAAYRLCHNEELYFNGDCYKIIKDRKTWYEANETHAKFKILSPLKYRSRVTKERTPSDRFRQIYRTPCIFKQNLQYFGTARKVCLIVSQAMYHSVTP</sequence>
<evidence type="ECO:0000313" key="1">
    <source>
        <dbReference type="EMBL" id="VDN81603.1"/>
    </source>
</evidence>
<accession>A0A0N4SXK7</accession>
<dbReference type="Proteomes" id="UP000278627">
    <property type="component" value="Unassembled WGS sequence"/>
</dbReference>
<dbReference type="WBParaSite" id="BPAG_0000041601-mRNA-1">
    <property type="protein sequence ID" value="BPAG_0000041601-mRNA-1"/>
    <property type="gene ID" value="BPAG_0000041601"/>
</dbReference>
<reference evidence="1 2" key="2">
    <citation type="submission" date="2018-11" db="EMBL/GenBank/DDBJ databases">
        <authorList>
            <consortium name="Pathogen Informatics"/>
        </authorList>
    </citation>
    <scope>NUCLEOTIDE SEQUENCE [LARGE SCALE GENOMIC DNA]</scope>
</reference>
<dbReference type="SUPFAM" id="SSF56436">
    <property type="entry name" value="C-type lectin-like"/>
    <property type="match status" value="1"/>
</dbReference>
<evidence type="ECO:0000313" key="3">
    <source>
        <dbReference type="WBParaSite" id="BPAG_0000041601-mRNA-1"/>
    </source>
</evidence>
<organism evidence="3">
    <name type="scientific">Brugia pahangi</name>
    <name type="common">Filarial nematode worm</name>
    <dbReference type="NCBI Taxonomy" id="6280"/>
    <lineage>
        <taxon>Eukaryota</taxon>
        <taxon>Metazoa</taxon>
        <taxon>Ecdysozoa</taxon>
        <taxon>Nematoda</taxon>
        <taxon>Chromadorea</taxon>
        <taxon>Rhabditida</taxon>
        <taxon>Spirurina</taxon>
        <taxon>Spiruromorpha</taxon>
        <taxon>Filarioidea</taxon>
        <taxon>Onchocercidae</taxon>
        <taxon>Brugia</taxon>
    </lineage>
</organism>
<name>A0A0N4SXK7_BRUPA</name>
<protein>
    <submittedName>
        <fullName evidence="3">C-type lectin domain-containing protein</fullName>
    </submittedName>
</protein>